<sequence length="337" mass="34606">MHGCAEVTAPRFEILGPVRAFRGDDEVDLGPIRQRAVLALLLLRPGEPVPVERIVATLWNGDPPENGVDIVQRYVGALRRALDPERTSLIALTGGGYVLRVADEAVDSGVFRAALSRARAEHQTGNVQAATEEIRRALTLWRDEPLAGLTGPVFEAARARLRSEQSAAAGLGGGQSAAAGLRGGQSAAARLGSGQATAAVPKGARAAAVRATAVVPGGVQAAPVEPMGVHAAAVEPMGAHATAVEPNGVQAAPVAPMGAHATAVEPNGVQAAPVEPKGVHATAVEPKGAHATAVEPDRGHGPRAEGRDQRAAEVEYAEAVDPWDGHDLFPPDPLSII</sequence>
<dbReference type="Pfam" id="PF03704">
    <property type="entry name" value="BTAD"/>
    <property type="match status" value="1"/>
</dbReference>
<name>A0ABQ3XWZ1_9ACTN</name>
<evidence type="ECO:0000256" key="4">
    <source>
        <dbReference type="ARBA" id="ARBA00023163"/>
    </source>
</evidence>
<dbReference type="InterPro" id="IPR036388">
    <property type="entry name" value="WH-like_DNA-bd_sf"/>
</dbReference>
<keyword evidence="9" id="KW-1185">Reference proteome</keyword>
<dbReference type="Gene3D" id="1.10.10.10">
    <property type="entry name" value="Winged helix-like DNA-binding domain superfamily/Winged helix DNA-binding domain"/>
    <property type="match status" value="1"/>
</dbReference>
<dbReference type="InterPro" id="IPR005158">
    <property type="entry name" value="BTAD"/>
</dbReference>
<feature type="domain" description="OmpR/PhoB-type" evidence="7">
    <location>
        <begin position="2"/>
        <end position="101"/>
    </location>
</feature>
<comment type="caution">
    <text evidence="8">The sequence shown here is derived from an EMBL/GenBank/DDBJ whole genome shotgun (WGS) entry which is preliminary data.</text>
</comment>
<evidence type="ECO:0000256" key="1">
    <source>
        <dbReference type="ARBA" id="ARBA00005820"/>
    </source>
</evidence>
<evidence type="ECO:0000313" key="9">
    <source>
        <dbReference type="Proteomes" id="UP000609879"/>
    </source>
</evidence>
<evidence type="ECO:0000313" key="8">
    <source>
        <dbReference type="EMBL" id="GID72265.1"/>
    </source>
</evidence>
<dbReference type="InterPro" id="IPR051677">
    <property type="entry name" value="AfsR-DnrI-RedD_regulator"/>
</dbReference>
<keyword evidence="2" id="KW-0805">Transcription regulation</keyword>
<comment type="similarity">
    <text evidence="1">Belongs to the AfsR/DnrI/RedD regulatory family.</text>
</comment>
<protein>
    <recommendedName>
        <fullName evidence="7">OmpR/PhoB-type domain-containing protein</fullName>
    </recommendedName>
</protein>
<keyword evidence="4" id="KW-0804">Transcription</keyword>
<organism evidence="8 9">
    <name type="scientific">Paractinoplanes deccanensis</name>
    <dbReference type="NCBI Taxonomy" id="113561"/>
    <lineage>
        <taxon>Bacteria</taxon>
        <taxon>Bacillati</taxon>
        <taxon>Actinomycetota</taxon>
        <taxon>Actinomycetes</taxon>
        <taxon>Micromonosporales</taxon>
        <taxon>Micromonosporaceae</taxon>
        <taxon>Paractinoplanes</taxon>
    </lineage>
</organism>
<dbReference type="InterPro" id="IPR016032">
    <property type="entry name" value="Sig_transdc_resp-reg_C-effctor"/>
</dbReference>
<dbReference type="EMBL" id="BOMI01000013">
    <property type="protein sequence ID" value="GID72265.1"/>
    <property type="molecule type" value="Genomic_DNA"/>
</dbReference>
<proteinExistence type="inferred from homology"/>
<dbReference type="PANTHER" id="PTHR35807">
    <property type="entry name" value="TRANSCRIPTIONAL REGULATOR REDD-RELATED"/>
    <property type="match status" value="1"/>
</dbReference>
<dbReference type="PANTHER" id="PTHR35807:SF1">
    <property type="entry name" value="TRANSCRIPTIONAL REGULATOR REDD"/>
    <property type="match status" value="1"/>
</dbReference>
<dbReference type="SUPFAM" id="SSF46894">
    <property type="entry name" value="C-terminal effector domain of the bipartite response regulators"/>
    <property type="match status" value="1"/>
</dbReference>
<evidence type="ECO:0000256" key="6">
    <source>
        <dbReference type="SAM" id="MobiDB-lite"/>
    </source>
</evidence>
<feature type="region of interest" description="Disordered" evidence="6">
    <location>
        <begin position="284"/>
        <end position="311"/>
    </location>
</feature>
<evidence type="ECO:0000256" key="5">
    <source>
        <dbReference type="PROSITE-ProRule" id="PRU01091"/>
    </source>
</evidence>
<reference evidence="8 9" key="1">
    <citation type="submission" date="2021-01" db="EMBL/GenBank/DDBJ databases">
        <title>Whole genome shotgun sequence of Actinoplanes deccanensis NBRC 13994.</title>
        <authorList>
            <person name="Komaki H."/>
            <person name="Tamura T."/>
        </authorList>
    </citation>
    <scope>NUCLEOTIDE SEQUENCE [LARGE SCALE GENOMIC DNA]</scope>
    <source>
        <strain evidence="8 9">NBRC 13994</strain>
    </source>
</reference>
<keyword evidence="3 5" id="KW-0238">DNA-binding</keyword>
<dbReference type="Pfam" id="PF00486">
    <property type="entry name" value="Trans_reg_C"/>
    <property type="match status" value="1"/>
</dbReference>
<dbReference type="Proteomes" id="UP000609879">
    <property type="component" value="Unassembled WGS sequence"/>
</dbReference>
<gene>
    <name evidence="8" type="ORF">Ade02nite_09060</name>
</gene>
<dbReference type="InterPro" id="IPR001867">
    <property type="entry name" value="OmpR/PhoB-type_DNA-bd"/>
</dbReference>
<feature type="DNA-binding region" description="OmpR/PhoB-type" evidence="5">
    <location>
        <begin position="2"/>
        <end position="101"/>
    </location>
</feature>
<feature type="compositionally biased region" description="Basic and acidic residues" evidence="6">
    <location>
        <begin position="295"/>
        <end position="311"/>
    </location>
</feature>
<evidence type="ECO:0000256" key="3">
    <source>
        <dbReference type="ARBA" id="ARBA00023125"/>
    </source>
</evidence>
<evidence type="ECO:0000256" key="2">
    <source>
        <dbReference type="ARBA" id="ARBA00023015"/>
    </source>
</evidence>
<dbReference type="PROSITE" id="PS51755">
    <property type="entry name" value="OMPR_PHOB"/>
    <property type="match status" value="1"/>
</dbReference>
<dbReference type="Gene3D" id="1.25.40.10">
    <property type="entry name" value="Tetratricopeptide repeat domain"/>
    <property type="match status" value="1"/>
</dbReference>
<accession>A0ABQ3XWZ1</accession>
<dbReference type="InterPro" id="IPR011990">
    <property type="entry name" value="TPR-like_helical_dom_sf"/>
</dbReference>
<dbReference type="SMART" id="SM00862">
    <property type="entry name" value="Trans_reg_C"/>
    <property type="match status" value="1"/>
</dbReference>
<evidence type="ECO:0000259" key="7">
    <source>
        <dbReference type="PROSITE" id="PS51755"/>
    </source>
</evidence>